<dbReference type="SUPFAM" id="SSF50370">
    <property type="entry name" value="Ricin B-like lectins"/>
    <property type="match status" value="1"/>
</dbReference>
<evidence type="ECO:0000313" key="2">
    <source>
        <dbReference type="EMBL" id="TWF91014.1"/>
    </source>
</evidence>
<feature type="signal peptide" evidence="1">
    <location>
        <begin position="1"/>
        <end position="35"/>
    </location>
</feature>
<sequence length="166" mass="17912">MRTSSRGTARFVKASLLGLVTTSLLAVGAAAPASAASGITWQNGLYGHSYYLASNGYQAQPFMAYGSNPPASNWTDIENSDGTWDEVDFAGFCLTGYGSTVETMPCNDAKDATDGHMRWREINTGDGWKLQNVLSGYFLDWTGSSPNTGTVYLHNGDAGNPNERWY</sequence>
<dbReference type="InterPro" id="IPR035992">
    <property type="entry name" value="Ricin_B-like_lectins"/>
</dbReference>
<dbReference type="Gene3D" id="2.80.10.50">
    <property type="match status" value="1"/>
</dbReference>
<gene>
    <name evidence="2" type="ORF">FHX73_12126</name>
</gene>
<name>A0A561TV76_9ACTN</name>
<dbReference type="EMBL" id="VIWT01000002">
    <property type="protein sequence ID" value="TWF91014.1"/>
    <property type="molecule type" value="Genomic_DNA"/>
</dbReference>
<proteinExistence type="predicted"/>
<dbReference type="PROSITE" id="PS50231">
    <property type="entry name" value="RICIN_B_LECTIN"/>
    <property type="match status" value="1"/>
</dbReference>
<reference evidence="2 3" key="1">
    <citation type="submission" date="2019-06" db="EMBL/GenBank/DDBJ databases">
        <title>Sequencing the genomes of 1000 actinobacteria strains.</title>
        <authorList>
            <person name="Klenk H.-P."/>
        </authorList>
    </citation>
    <scope>NUCLEOTIDE SEQUENCE [LARGE SCALE GENOMIC DNA]</scope>
    <source>
        <strain evidence="2 3">DSM 44826</strain>
    </source>
</reference>
<evidence type="ECO:0000256" key="1">
    <source>
        <dbReference type="SAM" id="SignalP"/>
    </source>
</evidence>
<evidence type="ECO:0000313" key="3">
    <source>
        <dbReference type="Proteomes" id="UP000317940"/>
    </source>
</evidence>
<keyword evidence="3" id="KW-1185">Reference proteome</keyword>
<protein>
    <submittedName>
        <fullName evidence="2">Uncharacterized protein</fullName>
    </submittedName>
</protein>
<dbReference type="RefSeq" id="WP_145908670.1">
    <property type="nucleotide sequence ID" value="NZ_BAAAMZ010000002.1"/>
</dbReference>
<comment type="caution">
    <text evidence="2">The sequence shown here is derived from an EMBL/GenBank/DDBJ whole genome shotgun (WGS) entry which is preliminary data.</text>
</comment>
<dbReference type="AlphaFoldDB" id="A0A561TV76"/>
<accession>A0A561TV76</accession>
<organism evidence="2 3">
    <name type="scientific">Kitasatospora viridis</name>
    <dbReference type="NCBI Taxonomy" id="281105"/>
    <lineage>
        <taxon>Bacteria</taxon>
        <taxon>Bacillati</taxon>
        <taxon>Actinomycetota</taxon>
        <taxon>Actinomycetes</taxon>
        <taxon>Kitasatosporales</taxon>
        <taxon>Streptomycetaceae</taxon>
        <taxon>Kitasatospora</taxon>
    </lineage>
</organism>
<dbReference type="OrthoDB" id="4169228at2"/>
<keyword evidence="1" id="KW-0732">Signal</keyword>
<feature type="chain" id="PRO_5021855749" evidence="1">
    <location>
        <begin position="36"/>
        <end position="166"/>
    </location>
</feature>
<dbReference type="Proteomes" id="UP000317940">
    <property type="component" value="Unassembled WGS sequence"/>
</dbReference>